<evidence type="ECO:0000313" key="7">
    <source>
        <dbReference type="EMBL" id="GJD48041.1"/>
    </source>
</evidence>
<dbReference type="SUPFAM" id="SSF46626">
    <property type="entry name" value="Cytochrome c"/>
    <property type="match status" value="1"/>
</dbReference>
<evidence type="ECO:0000256" key="3">
    <source>
        <dbReference type="ARBA" id="ARBA00023004"/>
    </source>
</evidence>
<keyword evidence="2 4" id="KW-0479">Metal-binding</keyword>
<proteinExistence type="predicted"/>
<dbReference type="PROSITE" id="PS51007">
    <property type="entry name" value="CYTC"/>
    <property type="match status" value="1"/>
</dbReference>
<reference evidence="7" key="1">
    <citation type="journal article" date="2021" name="Front. Microbiol.">
        <title>Comprehensive Comparative Genomics and Phenotyping of Methylobacterium Species.</title>
        <authorList>
            <person name="Alessa O."/>
            <person name="Ogura Y."/>
            <person name="Fujitani Y."/>
            <person name="Takami H."/>
            <person name="Hayashi T."/>
            <person name="Sahin N."/>
            <person name="Tani A."/>
        </authorList>
    </citation>
    <scope>NUCLEOTIDE SEQUENCE</scope>
    <source>
        <strain evidence="7">KCTC 52305</strain>
    </source>
</reference>
<gene>
    <name evidence="7" type="ORF">OPKNFCMD_0756</name>
</gene>
<evidence type="ECO:0000259" key="6">
    <source>
        <dbReference type="PROSITE" id="PS51007"/>
    </source>
</evidence>
<evidence type="ECO:0000256" key="5">
    <source>
        <dbReference type="SAM" id="SignalP"/>
    </source>
</evidence>
<protein>
    <recommendedName>
        <fullName evidence="6">Cytochrome c domain-containing protein</fullName>
    </recommendedName>
</protein>
<accession>A0ABQ4QSK7</accession>
<comment type="caution">
    <text evidence="7">The sequence shown here is derived from an EMBL/GenBank/DDBJ whole genome shotgun (WGS) entry which is preliminary data.</text>
</comment>
<organism evidence="7 8">
    <name type="scientific">Methylobacterium crusticola</name>
    <dbReference type="NCBI Taxonomy" id="1697972"/>
    <lineage>
        <taxon>Bacteria</taxon>
        <taxon>Pseudomonadati</taxon>
        <taxon>Pseudomonadota</taxon>
        <taxon>Alphaproteobacteria</taxon>
        <taxon>Hyphomicrobiales</taxon>
        <taxon>Methylobacteriaceae</taxon>
        <taxon>Methylobacterium</taxon>
    </lineage>
</organism>
<keyword evidence="1 4" id="KW-0349">Heme</keyword>
<dbReference type="Pfam" id="PF13442">
    <property type="entry name" value="Cytochrome_CBB3"/>
    <property type="match status" value="1"/>
</dbReference>
<keyword evidence="5" id="KW-0732">Signal</keyword>
<feature type="signal peptide" evidence="5">
    <location>
        <begin position="1"/>
        <end position="24"/>
    </location>
</feature>
<dbReference type="Proteomes" id="UP001055167">
    <property type="component" value="Unassembled WGS sequence"/>
</dbReference>
<keyword evidence="3 4" id="KW-0408">Iron</keyword>
<evidence type="ECO:0000313" key="8">
    <source>
        <dbReference type="Proteomes" id="UP001055167"/>
    </source>
</evidence>
<evidence type="ECO:0000256" key="1">
    <source>
        <dbReference type="ARBA" id="ARBA00022617"/>
    </source>
</evidence>
<name>A0ABQ4QSK7_9HYPH</name>
<keyword evidence="8" id="KW-1185">Reference proteome</keyword>
<sequence>MLKLLVTALAAGLALAPAPGRAQAARGDDGLPVFKKACAGCHKWHGDGGGGYGGDALSLRKTALAKEQIVEVVNCGRPGTGMPLHERGAYDAVKCYESLRAEMGASMPPEAAAFLRPAEVQAVAAYVVDRLKGKGEPNVEECTAFFGGTSRACDIYRKKEGGHAGQTATQ</sequence>
<dbReference type="RefSeq" id="WP_128564929.1">
    <property type="nucleotide sequence ID" value="NZ_BPQH01000002.1"/>
</dbReference>
<dbReference type="InterPro" id="IPR009056">
    <property type="entry name" value="Cyt_c-like_dom"/>
</dbReference>
<feature type="chain" id="PRO_5047165145" description="Cytochrome c domain-containing protein" evidence="5">
    <location>
        <begin position="25"/>
        <end position="170"/>
    </location>
</feature>
<feature type="domain" description="Cytochrome c" evidence="6">
    <location>
        <begin position="25"/>
        <end position="131"/>
    </location>
</feature>
<reference evidence="7" key="2">
    <citation type="submission" date="2021-08" db="EMBL/GenBank/DDBJ databases">
        <authorList>
            <person name="Tani A."/>
            <person name="Ola A."/>
            <person name="Ogura Y."/>
            <person name="Katsura K."/>
            <person name="Hayashi T."/>
        </authorList>
    </citation>
    <scope>NUCLEOTIDE SEQUENCE</scope>
    <source>
        <strain evidence="7">KCTC 52305</strain>
    </source>
</reference>
<dbReference type="EMBL" id="BPQH01000002">
    <property type="protein sequence ID" value="GJD48041.1"/>
    <property type="molecule type" value="Genomic_DNA"/>
</dbReference>
<evidence type="ECO:0000256" key="4">
    <source>
        <dbReference type="PROSITE-ProRule" id="PRU00433"/>
    </source>
</evidence>
<dbReference type="InterPro" id="IPR036909">
    <property type="entry name" value="Cyt_c-like_dom_sf"/>
</dbReference>
<dbReference type="Gene3D" id="1.10.760.10">
    <property type="entry name" value="Cytochrome c-like domain"/>
    <property type="match status" value="1"/>
</dbReference>
<evidence type="ECO:0000256" key="2">
    <source>
        <dbReference type="ARBA" id="ARBA00022723"/>
    </source>
</evidence>